<dbReference type="Gene3D" id="3.20.20.70">
    <property type="entry name" value="Aldolase class I"/>
    <property type="match status" value="2"/>
</dbReference>
<dbReference type="SMART" id="SM00827">
    <property type="entry name" value="PKS_AT"/>
    <property type="match status" value="1"/>
</dbReference>
<dbReference type="InterPro" id="IPR009081">
    <property type="entry name" value="PP-bd_ACP"/>
</dbReference>
<dbReference type="Pfam" id="PF00698">
    <property type="entry name" value="Acyl_transf_1"/>
    <property type="match status" value="1"/>
</dbReference>
<dbReference type="SUPFAM" id="SSF53901">
    <property type="entry name" value="Thiolase-like"/>
    <property type="match status" value="1"/>
</dbReference>
<dbReference type="SUPFAM" id="SSF51412">
    <property type="entry name" value="Inosine monophosphate dehydrogenase (IMPDH)"/>
    <property type="match status" value="2"/>
</dbReference>
<dbReference type="InterPro" id="IPR001227">
    <property type="entry name" value="Ac_transferase_dom_sf"/>
</dbReference>
<keyword evidence="2" id="KW-0597">Phosphoprotein</keyword>
<evidence type="ECO:0000259" key="8">
    <source>
        <dbReference type="PROSITE" id="PS50075"/>
    </source>
</evidence>
<dbReference type="InterPro" id="IPR014031">
    <property type="entry name" value="Ketoacyl_synth_C"/>
</dbReference>
<dbReference type="PROSITE" id="PS50075">
    <property type="entry name" value="CARRIER"/>
    <property type="match status" value="1"/>
</dbReference>
<feature type="compositionally biased region" description="Low complexity" evidence="7">
    <location>
        <begin position="1718"/>
        <end position="1728"/>
    </location>
</feature>
<dbReference type="CDD" id="cd00833">
    <property type="entry name" value="PKS"/>
    <property type="match status" value="1"/>
</dbReference>
<dbReference type="Gene3D" id="3.40.366.10">
    <property type="entry name" value="Malonyl-Coenzyme A Acyl Carrier Protein, domain 2"/>
    <property type="match status" value="1"/>
</dbReference>
<feature type="domain" description="Carrier" evidence="8">
    <location>
        <begin position="1732"/>
        <end position="1815"/>
    </location>
</feature>
<dbReference type="SMART" id="SM00822">
    <property type="entry name" value="PKS_KR"/>
    <property type="match status" value="1"/>
</dbReference>
<dbReference type="Proteomes" id="UP001432075">
    <property type="component" value="Chromosome"/>
</dbReference>
<dbReference type="PROSITE" id="PS52004">
    <property type="entry name" value="KS3_2"/>
    <property type="match status" value="1"/>
</dbReference>
<protein>
    <submittedName>
        <fullName evidence="10">SDR family NAD(P)-dependent oxidoreductase</fullName>
    </submittedName>
</protein>
<dbReference type="InterPro" id="IPR016035">
    <property type="entry name" value="Acyl_Trfase/lysoPLipase"/>
</dbReference>
<dbReference type="SUPFAM" id="SSF51735">
    <property type="entry name" value="NAD(P)-binding Rossmann-fold domains"/>
    <property type="match status" value="2"/>
</dbReference>
<keyword evidence="3" id="KW-0808">Transferase</keyword>
<dbReference type="InterPro" id="IPR020841">
    <property type="entry name" value="PKS_Beta-ketoAc_synthase_dom"/>
</dbReference>
<dbReference type="SUPFAM" id="SSF47336">
    <property type="entry name" value="ACP-like"/>
    <property type="match status" value="1"/>
</dbReference>
<dbReference type="Gene3D" id="3.40.50.720">
    <property type="entry name" value="NAD(P)-binding Rossmann-like Domain"/>
    <property type="match status" value="1"/>
</dbReference>
<keyword evidence="1" id="KW-0596">Phosphopantetheine</keyword>
<proteinExistence type="predicted"/>
<dbReference type="InterPro" id="IPR036291">
    <property type="entry name" value="NAD(P)-bd_dom_sf"/>
</dbReference>
<accession>A0ABZ1RUZ3</accession>
<dbReference type="Pfam" id="PF02801">
    <property type="entry name" value="Ketoacyl-synt_C"/>
    <property type="match status" value="1"/>
</dbReference>
<dbReference type="InterPro" id="IPR050091">
    <property type="entry name" value="PKS_NRPS_Biosynth_Enz"/>
</dbReference>
<evidence type="ECO:0000256" key="1">
    <source>
        <dbReference type="ARBA" id="ARBA00022450"/>
    </source>
</evidence>
<dbReference type="InterPro" id="IPR013968">
    <property type="entry name" value="PKS_KR"/>
</dbReference>
<feature type="region of interest" description="Disordered" evidence="7">
    <location>
        <begin position="1565"/>
        <end position="1627"/>
    </location>
</feature>
<evidence type="ECO:0000256" key="3">
    <source>
        <dbReference type="ARBA" id="ARBA00022679"/>
    </source>
</evidence>
<dbReference type="EMBL" id="CP108057">
    <property type="protein sequence ID" value="WUO49709.1"/>
    <property type="molecule type" value="Genomic_DNA"/>
</dbReference>
<dbReference type="SUPFAM" id="SSF55048">
    <property type="entry name" value="Probable ACP-binding domain of malonyl-CoA ACP transacylase"/>
    <property type="match status" value="1"/>
</dbReference>
<evidence type="ECO:0000313" key="11">
    <source>
        <dbReference type="Proteomes" id="UP001432075"/>
    </source>
</evidence>
<evidence type="ECO:0000313" key="10">
    <source>
        <dbReference type="EMBL" id="WUO49709.1"/>
    </source>
</evidence>
<dbReference type="Gene3D" id="3.40.47.10">
    <property type="match status" value="1"/>
</dbReference>
<organism evidence="10 11">
    <name type="scientific">Streptomyces goshikiensis</name>
    <dbReference type="NCBI Taxonomy" id="1942"/>
    <lineage>
        <taxon>Bacteria</taxon>
        <taxon>Bacillati</taxon>
        <taxon>Actinomycetota</taxon>
        <taxon>Actinomycetes</taxon>
        <taxon>Kitasatosporales</taxon>
        <taxon>Streptomycetaceae</taxon>
        <taxon>Streptomyces</taxon>
    </lineage>
</organism>
<evidence type="ECO:0000256" key="4">
    <source>
        <dbReference type="ARBA" id="ARBA00023194"/>
    </source>
</evidence>
<gene>
    <name evidence="10" type="ORF">OHU17_29915</name>
</gene>
<dbReference type="SMART" id="SM00825">
    <property type="entry name" value="PKS_KS"/>
    <property type="match status" value="1"/>
</dbReference>
<keyword evidence="6" id="KW-0012">Acyltransferase</keyword>
<dbReference type="Pfam" id="PF08659">
    <property type="entry name" value="KR"/>
    <property type="match status" value="1"/>
</dbReference>
<dbReference type="InterPro" id="IPR057326">
    <property type="entry name" value="KR_dom"/>
</dbReference>
<dbReference type="RefSeq" id="WP_328776855.1">
    <property type="nucleotide sequence ID" value="NZ_CP108057.1"/>
</dbReference>
<keyword evidence="4" id="KW-0045">Antibiotic biosynthesis</keyword>
<evidence type="ECO:0000256" key="5">
    <source>
        <dbReference type="ARBA" id="ARBA00023268"/>
    </source>
</evidence>
<dbReference type="Gene3D" id="1.10.1200.10">
    <property type="entry name" value="ACP-like"/>
    <property type="match status" value="1"/>
</dbReference>
<dbReference type="InterPro" id="IPR016036">
    <property type="entry name" value="Malonyl_transacylase_ACP-bd"/>
</dbReference>
<evidence type="ECO:0000256" key="2">
    <source>
        <dbReference type="ARBA" id="ARBA00022553"/>
    </source>
</evidence>
<dbReference type="InterPro" id="IPR036736">
    <property type="entry name" value="ACP-like_sf"/>
</dbReference>
<evidence type="ECO:0000256" key="7">
    <source>
        <dbReference type="SAM" id="MobiDB-lite"/>
    </source>
</evidence>
<dbReference type="PANTHER" id="PTHR43775">
    <property type="entry name" value="FATTY ACID SYNTHASE"/>
    <property type="match status" value="1"/>
</dbReference>
<dbReference type="PANTHER" id="PTHR43775:SF51">
    <property type="entry name" value="INACTIVE PHENOLPHTHIOCEROL SYNTHESIS POLYKETIDE SYNTHASE TYPE I PKS1-RELATED"/>
    <property type="match status" value="1"/>
</dbReference>
<dbReference type="InterPro" id="IPR014030">
    <property type="entry name" value="Ketoacyl_synth_N"/>
</dbReference>
<name>A0ABZ1RUZ3_9ACTN</name>
<feature type="domain" description="Ketosynthase family 3 (KS3)" evidence="9">
    <location>
        <begin position="659"/>
        <end position="1102"/>
    </location>
</feature>
<dbReference type="Pfam" id="PF00109">
    <property type="entry name" value="ketoacyl-synt"/>
    <property type="match status" value="1"/>
</dbReference>
<dbReference type="InterPro" id="IPR013785">
    <property type="entry name" value="Aldolase_TIM"/>
</dbReference>
<evidence type="ECO:0000259" key="9">
    <source>
        <dbReference type="PROSITE" id="PS52004"/>
    </source>
</evidence>
<sequence length="2459" mass="247748">MTPQPPRSAPARDLVVAVSPFEEPQPRIVTAAERAGALGLLDLGRDPAAARAAFAELARRLGAGRRYGVRVPWGCPLGPGDLPAEVDTVLLAHPGEHTPERVAAWADAAGRPRVWAEATALAEALAARAAGAGAVVAKGYEAGGRVGGATTFVLLQQLLTAPDLRIPVLACGGIGPHTAAAAVAGGAAGVLLDVQLALTSEGEAGLPAEVAAALRAMDGSETRLVEGHRVYARPDLTPPRGPAAALLGARDLRAQLLPVGQDGASAARLADRHRTAGGVLQAVRDAITGHLEAAALARPLGRPLPVAQGPMTRVSDQAAFAEAVAAAGGVPYLALAVMTGPEVRRLLAETAERLGERPWGVGLLGFAPPELRREQLAAVAEVRPPYAIIAGGTPAQAAPLEAAGTLTHLHVPSPGLLERYLAEGARRFVFEGLECGGHVGPRASFPLWEEQIERLLACPEPAALDVLFAGGIHDARSAAMAVAAAAPLAERGARIGVLMGTAYLFTEEAVAAGAVLPGFQRAAVDCADTVLLHTAPGHATRCADTPYATTFEATRERLTTSGTEPREMWEELERLNLGRLRIASKGLRRGASGSLDPVDAEQQYADGLFMLGQAATLRTGTTTIAALHAEVTGGATELLDRRARDFPRPDPAEDAAAGPYDIAVVGMACAYPGAPDLAAYWARILAGTDAVTEVPAERWDPALYYDPDPARAGERTPSRWGGFLDPMPFDALAHGIPPASLAGIEPVQLLALEISARALADAGYGKDRAFDRTRTSVVFGAEAGTELAGAYGLRALHPGYLGDLPRDLDEQLPRLTEDSFPGVLANVIAGRVANRLDLGGANCTVDAACASSLAALDLACRQLRDGDSDMVLCGGADVHNGINDYLMFASVHALSPTGRCRPFDAEADGIALGEGVGALVLKRLADAERDGDRVYAVVKAVGASSDGRALGLTAPRPEGQRRALERAYARAGVSPAEVGLVEAHGTGTVVGDSTELAVLSELFTASGASVGSCALGSVKSQLGHTKCAAGLAGLIKAARAVHAGVRPPTLHIDTPNPAWHEDSSPFTFVTEARPWTAPAARRIAGVSAFGFGGTNYHAVLAGYGGAAEPRHGREEWPAELFCFRGEDQRAAGRAMARLAARLEQNDTAGRPWALRDLAAETAAAAGTGPVRVAVVAAGLDELAARLERARAFSAGEGVHVREETADPGRVAFLFPGQGSQRVCMLGELFTAFPALRELLDEAPAPVVSAVFPPGAFSAGARAAQRAAVTDTRVAQPALGLAGAAAHRLLELLGVRPDCVAGHSYGELTALWAAGVYGTPDLLRLSARRAEAIVAAAGADPGSMAAVSAAPEEVREIAERAGCVVANHNAPRQCVISGPTEAVAAAVAGLRAAGVSAEPLPVACAFHSPVVAGATAALAEELAGTAVAGATVPVWSNTTAEPYPAGADAVRETLAGQLARPVRFVDQVEAMYAAGVRTFVEAGPGRVLSGLVSRVLGDRPHSVVPLDVPGTHGLVRLVTALAELVAAGVPIAPEALFRGRTAPLPDRAPRRPGWLVDGHLVRDAAGAPVPGGLRPARRVSAPAPSTPTTRSEPHGMTPPGSSPHTEANGMPYGALPLPAPAAPAAPGGDRREEAVLEYLRGSRALVEAQRDVLLRYLGAAPAVPAAPHHPVPPAQVNGWSPSALVPAPVAPDTAPAPLAVAAPGLWGEAAPPSDDTERAAAAPAGPAGPASAEEVMDVVLEIVHTRTGYPLDMLDPELDLEADLSIDSIKRVEIIGALADRIGLPRDATGSAESAVEELSRIKTLRGIVDWVTTHTPAAETGAGTGIGIGAGTGAGTGTEAGAGIGAGTGAGAGAGTGAGAGIGTGAGAGTGTGAGVGAGTGTGAGAGAGTGIGAGAGAGTGAGAGAGTGIGAGAGAGTGAGAGAGTGIGAGAGAGIGIGAGAGAGIGIGAGIGAGIGIGIGAVRGALEAAGAASRVRRWRVETIALGPATGDPERLRGLRIGVVEDGQGVALALGGALREHGAEVVPVAGAAPGHGHGVGDTGPLNGNGGVTGPLDGLVDLSALRAGHEAALPAAFPGLKRALVGGVPRLLLVSAPGGTGLHGFARSAALEFPAALVRAVDVDPKEDPRQTALRLIAELTSDAGEGLASVGYTAEGTRVTRRPVPAPLPDGPGGPPLGPGSVVLLTGGARGITARAALALARATGCHVELVGRTPEPAPGEDAFAQARDLVALRAALIAAGLRTPAEIEAAAHRVLAEREVRATLAALAGAAASVRYHRADVTDERAVRAVVADVRARHGRLDGIVHGAGTLRDALLRDKEPAAFAEVFTTKVTGARHLAAAAAEHGDTPAPAFLALFGSVAGVYGNRGQTDYAAANDALDGLALAWADSFPGRVLSLDWGPWAAEAGGMVTPELEREYARRGVPLIEPGAGTAAFLAELAHGSDVQVVLMAQDGPGDE</sequence>
<dbReference type="InterPro" id="IPR016039">
    <property type="entry name" value="Thiolase-like"/>
</dbReference>
<keyword evidence="11" id="KW-1185">Reference proteome</keyword>
<keyword evidence="5" id="KW-0511">Multifunctional enzyme</keyword>
<dbReference type="SUPFAM" id="SSF52151">
    <property type="entry name" value="FabD/lysophospholipase-like"/>
    <property type="match status" value="1"/>
</dbReference>
<evidence type="ECO:0000256" key="6">
    <source>
        <dbReference type="ARBA" id="ARBA00023315"/>
    </source>
</evidence>
<reference evidence="10" key="1">
    <citation type="submission" date="2022-10" db="EMBL/GenBank/DDBJ databases">
        <title>The complete genomes of actinobacterial strains from the NBC collection.</title>
        <authorList>
            <person name="Joergensen T.S."/>
            <person name="Alvarez Arevalo M."/>
            <person name="Sterndorff E.B."/>
            <person name="Faurdal D."/>
            <person name="Vuksanovic O."/>
            <person name="Mourched A.-S."/>
            <person name="Charusanti P."/>
            <person name="Shaw S."/>
            <person name="Blin K."/>
            <person name="Weber T."/>
        </authorList>
    </citation>
    <scope>NUCLEOTIDE SEQUENCE</scope>
    <source>
        <strain evidence="10">NBC_00283</strain>
    </source>
</reference>
<dbReference type="InterPro" id="IPR014043">
    <property type="entry name" value="Acyl_transferase_dom"/>
</dbReference>
<feature type="region of interest" description="Disordered" evidence="7">
    <location>
        <begin position="1706"/>
        <end position="1728"/>
    </location>
</feature>